<keyword evidence="3" id="KW-1185">Reference proteome</keyword>
<dbReference type="RefSeq" id="WP_318350610.1">
    <property type="nucleotide sequence ID" value="NZ_AP018694.1"/>
</dbReference>
<evidence type="ECO:0000256" key="1">
    <source>
        <dbReference type="SAM" id="Phobius"/>
    </source>
</evidence>
<gene>
    <name evidence="2" type="ORF">AQPE_1787</name>
</gene>
<dbReference type="Proteomes" id="UP001193389">
    <property type="component" value="Chromosome"/>
</dbReference>
<evidence type="ECO:0000313" key="3">
    <source>
        <dbReference type="Proteomes" id="UP001193389"/>
    </source>
</evidence>
<feature type="transmembrane region" description="Helical" evidence="1">
    <location>
        <begin position="21"/>
        <end position="39"/>
    </location>
</feature>
<name>A0A5K7S7X5_9BACT</name>
<organism evidence="2 3">
    <name type="scientific">Aquipluma nitroreducens</name>
    <dbReference type="NCBI Taxonomy" id="2010828"/>
    <lineage>
        <taxon>Bacteria</taxon>
        <taxon>Pseudomonadati</taxon>
        <taxon>Bacteroidota</taxon>
        <taxon>Bacteroidia</taxon>
        <taxon>Marinilabiliales</taxon>
        <taxon>Prolixibacteraceae</taxon>
        <taxon>Aquipluma</taxon>
    </lineage>
</organism>
<accession>A0A5K7S7X5</accession>
<evidence type="ECO:0000313" key="2">
    <source>
        <dbReference type="EMBL" id="BBE17630.1"/>
    </source>
</evidence>
<dbReference type="EMBL" id="AP018694">
    <property type="protein sequence ID" value="BBE17630.1"/>
    <property type="molecule type" value="Genomic_DNA"/>
</dbReference>
<sequence>METSMIEKLDAARSSFLKWATVGYAIWFGTYIVADPFFLPEIPSVIQWIRILGWLILAVSGIRAIKLKRELRWDKKMRGALEGELHQYNLRKSFQTGFFVVMGVTAVFLMVSLFYTIPALLVTKVILYLGGLTVLISKMFYNRD</sequence>
<feature type="transmembrane region" description="Helical" evidence="1">
    <location>
        <begin position="96"/>
        <end position="115"/>
    </location>
</feature>
<keyword evidence="1" id="KW-1133">Transmembrane helix</keyword>
<dbReference type="KEGG" id="anf:AQPE_1787"/>
<protein>
    <submittedName>
        <fullName evidence="2">Uncharacterized protein</fullName>
    </submittedName>
</protein>
<feature type="transmembrane region" description="Helical" evidence="1">
    <location>
        <begin position="121"/>
        <end position="141"/>
    </location>
</feature>
<proteinExistence type="predicted"/>
<keyword evidence="1" id="KW-0472">Membrane</keyword>
<feature type="transmembrane region" description="Helical" evidence="1">
    <location>
        <begin position="45"/>
        <end position="65"/>
    </location>
</feature>
<reference evidence="2" key="1">
    <citation type="journal article" date="2020" name="Int. J. Syst. Evol. Microbiol.">
        <title>Aquipluma nitroreducens gen. nov. sp. nov., a novel facultatively anaerobic bacterium isolated from a freshwater lake.</title>
        <authorList>
            <person name="Watanabe M."/>
            <person name="Kojima H."/>
            <person name="Fukui M."/>
        </authorList>
    </citation>
    <scope>NUCLEOTIDE SEQUENCE</scope>
    <source>
        <strain evidence="2">MeG22</strain>
    </source>
</reference>
<keyword evidence="1" id="KW-0812">Transmembrane</keyword>
<dbReference type="AlphaFoldDB" id="A0A5K7S7X5"/>